<feature type="region of interest" description="Disordered" evidence="1">
    <location>
        <begin position="23"/>
        <end position="46"/>
    </location>
</feature>
<evidence type="ECO:0000256" key="1">
    <source>
        <dbReference type="SAM" id="MobiDB-lite"/>
    </source>
</evidence>
<dbReference type="InParanoid" id="C7PYC1"/>
<keyword evidence="3" id="KW-1185">Reference proteome</keyword>
<evidence type="ECO:0000313" key="3">
    <source>
        <dbReference type="Proteomes" id="UP000000851"/>
    </source>
</evidence>
<protein>
    <submittedName>
        <fullName evidence="2">Uncharacterized protein</fullName>
    </submittedName>
</protein>
<dbReference type="Proteomes" id="UP000000851">
    <property type="component" value="Chromosome"/>
</dbReference>
<name>C7PYC1_CATAD</name>
<accession>C7PYC1</accession>
<dbReference type="EMBL" id="CP001700">
    <property type="protein sequence ID" value="ACU75411.1"/>
    <property type="molecule type" value="Genomic_DNA"/>
</dbReference>
<gene>
    <name evidence="2" type="ordered locus">Caci_6565</name>
</gene>
<reference evidence="2 3" key="1">
    <citation type="journal article" date="2009" name="Stand. Genomic Sci.">
        <title>Complete genome sequence of Catenulispora acidiphila type strain (ID 139908).</title>
        <authorList>
            <person name="Copeland A."/>
            <person name="Lapidus A."/>
            <person name="Glavina Del Rio T."/>
            <person name="Nolan M."/>
            <person name="Lucas S."/>
            <person name="Chen F."/>
            <person name="Tice H."/>
            <person name="Cheng J.F."/>
            <person name="Bruce D."/>
            <person name="Goodwin L."/>
            <person name="Pitluck S."/>
            <person name="Mikhailova N."/>
            <person name="Pati A."/>
            <person name="Ivanova N."/>
            <person name="Mavromatis K."/>
            <person name="Chen A."/>
            <person name="Palaniappan K."/>
            <person name="Chain P."/>
            <person name="Land M."/>
            <person name="Hauser L."/>
            <person name="Chang Y.J."/>
            <person name="Jeffries C.D."/>
            <person name="Chertkov O."/>
            <person name="Brettin T."/>
            <person name="Detter J.C."/>
            <person name="Han C."/>
            <person name="Ali Z."/>
            <person name="Tindall B.J."/>
            <person name="Goker M."/>
            <person name="Bristow J."/>
            <person name="Eisen J.A."/>
            <person name="Markowitz V."/>
            <person name="Hugenholtz P."/>
            <person name="Kyrpides N.C."/>
            <person name="Klenk H.P."/>
        </authorList>
    </citation>
    <scope>NUCLEOTIDE SEQUENCE [LARGE SCALE GENOMIC DNA]</scope>
    <source>
        <strain evidence="3">DSM 44928 / JCM 14897 / NBRC 102108 / NRRL B-24433 / ID139908</strain>
    </source>
</reference>
<dbReference type="OrthoDB" id="7322203at2"/>
<dbReference type="RefSeq" id="WP_015795140.1">
    <property type="nucleotide sequence ID" value="NC_013131.1"/>
</dbReference>
<organism evidence="2 3">
    <name type="scientific">Catenulispora acidiphila (strain DSM 44928 / JCM 14897 / NBRC 102108 / NRRL B-24433 / ID139908)</name>
    <dbReference type="NCBI Taxonomy" id="479433"/>
    <lineage>
        <taxon>Bacteria</taxon>
        <taxon>Bacillati</taxon>
        <taxon>Actinomycetota</taxon>
        <taxon>Actinomycetes</taxon>
        <taxon>Catenulisporales</taxon>
        <taxon>Catenulisporaceae</taxon>
        <taxon>Catenulispora</taxon>
    </lineage>
</organism>
<dbReference type="STRING" id="479433.Caci_6565"/>
<evidence type="ECO:0000313" key="2">
    <source>
        <dbReference type="EMBL" id="ACU75411.1"/>
    </source>
</evidence>
<proteinExistence type="predicted"/>
<dbReference type="KEGG" id="cai:Caci_6565"/>
<dbReference type="AlphaFoldDB" id="C7PYC1"/>
<dbReference type="HOGENOM" id="CLU_1881996_0_0_11"/>
<sequence>MRDLEDYRIDFLMIHVGLTEQQATERVQAEREGRAGQPEGPPSPEEIFISFHPFYERRGRAAELYGDHQASWQAVWTAATKAGSPNMSDVIDRFESTTDSPDEAISWAQERCANSWILPRAETTEITVEEYLGRG</sequence>